<gene>
    <name evidence="2" type="ORF">EVOR1521_LOCUS28944</name>
</gene>
<keyword evidence="3" id="KW-1185">Reference proteome</keyword>
<feature type="transmembrane region" description="Helical" evidence="1">
    <location>
        <begin position="83"/>
        <end position="101"/>
    </location>
</feature>
<name>A0AA36JKI6_9DINO</name>
<evidence type="ECO:0000313" key="3">
    <source>
        <dbReference type="Proteomes" id="UP001178507"/>
    </source>
</evidence>
<comment type="caution">
    <text evidence="2">The sequence shown here is derived from an EMBL/GenBank/DDBJ whole genome shotgun (WGS) entry which is preliminary data.</text>
</comment>
<evidence type="ECO:0000313" key="2">
    <source>
        <dbReference type="EMBL" id="CAJ1407175.1"/>
    </source>
</evidence>
<dbReference type="Proteomes" id="UP001178507">
    <property type="component" value="Unassembled WGS sequence"/>
</dbReference>
<evidence type="ECO:0000256" key="1">
    <source>
        <dbReference type="SAM" id="Phobius"/>
    </source>
</evidence>
<dbReference type="AlphaFoldDB" id="A0AA36JKI6"/>
<sequence length="591" mass="66475">MSATSSASVRLLRVDVAQRAAVAELKLHDFLDPDLEGEVRLPWRGLGYSARGLRSTFPEERETASLLGVGGQVRCNKSWTWQWALLAATLVALAGLGIFAAQPKAAERANLEQRLGFYLPNLGHPDPNGGWMADTWDHFQLPLCDPGPPPGTMHQANVTVKEHEWVNKSKGEWVPGMWYLDKKEENGGHWVSGHYEKGIPGHFVSVPHQELKWVPLEKTPEQLDCANRQAQAAAYHEKLIYQHKGFTTIVKETEDLLRWQGEHQCPRQKVGVELSGEGKKEDKGKSSSALCQVLATQQGYDGFTWSVDKGCFLQTGAGPEKRSPGVLSGKSCLQSTTYLPWISDEAQRHTLYDQMTPTPAPYAGFDASVLCVMLIDPYSTDLDLVDKQHEARAGIFACDKYAVYSAQLLEFPSGLKTRKIYASQLVEKGGQWNVDLTTDVSMALWREVLKDPEWREVKWTVRAYPDCVFMLSNLRKLLHQEESYGNVNQQPTYLASTGNSGFPSFLQVMSQGALKSLAEKSRECFWQMRFWGDTQWHDAMWIDQCLQQTVQARRAKYTQLVNDGGGINSCESFVGTYPVPSWEQQRQCYMT</sequence>
<proteinExistence type="predicted"/>
<organism evidence="2 3">
    <name type="scientific">Effrenium voratum</name>
    <dbReference type="NCBI Taxonomy" id="2562239"/>
    <lineage>
        <taxon>Eukaryota</taxon>
        <taxon>Sar</taxon>
        <taxon>Alveolata</taxon>
        <taxon>Dinophyceae</taxon>
        <taxon>Suessiales</taxon>
        <taxon>Symbiodiniaceae</taxon>
        <taxon>Effrenium</taxon>
    </lineage>
</organism>
<dbReference type="EMBL" id="CAUJNA010003661">
    <property type="protein sequence ID" value="CAJ1407175.1"/>
    <property type="molecule type" value="Genomic_DNA"/>
</dbReference>
<reference evidence="2" key="1">
    <citation type="submission" date="2023-08" db="EMBL/GenBank/DDBJ databases">
        <authorList>
            <person name="Chen Y."/>
            <person name="Shah S."/>
            <person name="Dougan E. K."/>
            <person name="Thang M."/>
            <person name="Chan C."/>
        </authorList>
    </citation>
    <scope>NUCLEOTIDE SEQUENCE</scope>
</reference>
<keyword evidence="1" id="KW-0812">Transmembrane</keyword>
<keyword evidence="1" id="KW-0472">Membrane</keyword>
<accession>A0AA36JKI6</accession>
<protein>
    <submittedName>
        <fullName evidence="2">Uncharacterized protein</fullName>
    </submittedName>
</protein>
<keyword evidence="1" id="KW-1133">Transmembrane helix</keyword>